<dbReference type="EMBL" id="JARKIE010000530">
    <property type="protein sequence ID" value="KAJ7629846.1"/>
    <property type="molecule type" value="Genomic_DNA"/>
</dbReference>
<dbReference type="PANTHER" id="PTHR43806">
    <property type="entry name" value="PEPTIDASE S8"/>
    <property type="match status" value="1"/>
</dbReference>
<keyword evidence="4" id="KW-0720">Serine protease</keyword>
<dbReference type="PRINTS" id="PR00723">
    <property type="entry name" value="SUBTILISIN"/>
</dbReference>
<dbReference type="InterPro" id="IPR050131">
    <property type="entry name" value="Peptidase_S8_subtilisin-like"/>
</dbReference>
<dbReference type="Gene3D" id="3.40.50.200">
    <property type="entry name" value="Peptidase S8/S53 domain"/>
    <property type="match status" value="1"/>
</dbReference>
<dbReference type="GO" id="GO:0004252">
    <property type="term" value="F:serine-type endopeptidase activity"/>
    <property type="evidence" value="ECO:0007669"/>
    <property type="project" value="InterPro"/>
</dbReference>
<dbReference type="Proteomes" id="UP001221757">
    <property type="component" value="Unassembled WGS sequence"/>
</dbReference>
<feature type="domain" description="Peptidase S8/S53" evidence="6">
    <location>
        <begin position="131"/>
        <end position="214"/>
    </location>
</feature>
<feature type="region of interest" description="Disordered" evidence="5">
    <location>
        <begin position="585"/>
        <end position="621"/>
    </location>
</feature>
<reference evidence="7" key="1">
    <citation type="submission" date="2023-03" db="EMBL/GenBank/DDBJ databases">
        <title>Massive genome expansion in bonnet fungi (Mycena s.s.) driven by repeated elements and novel gene families across ecological guilds.</title>
        <authorList>
            <consortium name="Lawrence Berkeley National Laboratory"/>
            <person name="Harder C.B."/>
            <person name="Miyauchi S."/>
            <person name="Viragh M."/>
            <person name="Kuo A."/>
            <person name="Thoen E."/>
            <person name="Andreopoulos B."/>
            <person name="Lu D."/>
            <person name="Skrede I."/>
            <person name="Drula E."/>
            <person name="Henrissat B."/>
            <person name="Morin E."/>
            <person name="Kohler A."/>
            <person name="Barry K."/>
            <person name="LaButti K."/>
            <person name="Morin E."/>
            <person name="Salamov A."/>
            <person name="Lipzen A."/>
            <person name="Mereny Z."/>
            <person name="Hegedus B."/>
            <person name="Baldrian P."/>
            <person name="Stursova M."/>
            <person name="Weitz H."/>
            <person name="Taylor A."/>
            <person name="Grigoriev I.V."/>
            <person name="Nagy L.G."/>
            <person name="Martin F."/>
            <person name="Kauserud H."/>
        </authorList>
    </citation>
    <scope>NUCLEOTIDE SEQUENCE</scope>
    <source>
        <strain evidence="7">CBHHK067</strain>
    </source>
</reference>
<dbReference type="SUPFAM" id="SSF52743">
    <property type="entry name" value="Subtilisin-like"/>
    <property type="match status" value="1"/>
</dbReference>
<dbReference type="PROSITE" id="PS00136">
    <property type="entry name" value="SUBTILASE_ASP"/>
    <property type="match status" value="1"/>
</dbReference>
<evidence type="ECO:0000313" key="7">
    <source>
        <dbReference type="EMBL" id="KAJ7629846.1"/>
    </source>
</evidence>
<proteinExistence type="inferred from homology"/>
<accession>A0AAD7BSY4</accession>
<feature type="compositionally biased region" description="Polar residues" evidence="5">
    <location>
        <begin position="517"/>
        <end position="529"/>
    </location>
</feature>
<dbReference type="InterPro" id="IPR000209">
    <property type="entry name" value="Peptidase_S8/S53_dom"/>
</dbReference>
<dbReference type="GO" id="GO:0006508">
    <property type="term" value="P:proteolysis"/>
    <property type="evidence" value="ECO:0007669"/>
    <property type="project" value="UniProtKB-KW"/>
</dbReference>
<evidence type="ECO:0000256" key="1">
    <source>
        <dbReference type="ARBA" id="ARBA00011073"/>
    </source>
</evidence>
<evidence type="ECO:0000256" key="5">
    <source>
        <dbReference type="SAM" id="MobiDB-lite"/>
    </source>
</evidence>
<keyword evidence="8" id="KW-1185">Reference proteome</keyword>
<dbReference type="GO" id="GO:0005615">
    <property type="term" value="C:extracellular space"/>
    <property type="evidence" value="ECO:0007669"/>
    <property type="project" value="TreeGrafter"/>
</dbReference>
<keyword evidence="3" id="KW-0378">Hydrolase</keyword>
<dbReference type="InterPro" id="IPR015500">
    <property type="entry name" value="Peptidase_S8_subtilisin-rel"/>
</dbReference>
<dbReference type="InterPro" id="IPR023827">
    <property type="entry name" value="Peptidase_S8_Asp-AS"/>
</dbReference>
<feature type="compositionally biased region" description="Basic and acidic residues" evidence="5">
    <location>
        <begin position="610"/>
        <end position="620"/>
    </location>
</feature>
<protein>
    <recommendedName>
        <fullName evidence="6">Peptidase S8/S53 domain-containing protein</fullName>
    </recommendedName>
</protein>
<evidence type="ECO:0000256" key="2">
    <source>
        <dbReference type="ARBA" id="ARBA00022670"/>
    </source>
</evidence>
<comment type="similarity">
    <text evidence="1">Belongs to the peptidase S8 family.</text>
</comment>
<comment type="caution">
    <text evidence="7">The sequence shown here is derived from an EMBL/GenBank/DDBJ whole genome shotgun (WGS) entry which is preliminary data.</text>
</comment>
<sequence>MSTPNLIRAILFASVPIFRPFAMQPLHVLPHHGPVNPDHYIVTIRDDLAITNGDYGGNSWIGGQDIPPTTRWSEPLTVPQVKLTAAQLAQFQKDPDVEEIEHDGFATPHGIRSETPEKGLKHSVTRDLRSGENVDIYVLDSGIRRDHSEFEGRATYGANFSGVPGNGDNHGHGTWVAAVAAGKTYGVANCANIISVKVWDAGMTGIPISNMVAGLQWIKDKAKTTGRSSVVLDTLGGDHSHSLNANIDAVVKSGIPVVATISVTGSSMAAAAVAGIVAHIRGSPKNAGATLSKDILLRWAQKRALQGTPEHWSEYTQNILAHIILEENDTADDITGPGLRPSPGYYFLRSCGLGRYLDLVLSDNGLSFLYIRKDSQRPSRPVSRSFWTWQAPMKYTFAGTMVLGGWGPSTVRHRRKNRFLWDSPSPPSTETVLSAEPDQLWPTIPVSAAKEARKHMISLASLDDRNIAQKWRLESSPDAGSDPTPDQVEVEIGPDVQPPDVEPVKPDVEPNVELVTPENSPDAGSNPTPDQVEVEIGPDVQPPDVEPVKPDVEPNVELVTPESSPDAGSDPMPDQVEVEVGLNVQPPDVEPVKPDAEPNVELVKPTNEPIKPDAEPEHEPIPGTERQYYWHWMESLGCYVLSGLALPLPADFDIDTHMACPADVVSPSHLDLEDKNVENKAGSDYDYIQL</sequence>
<evidence type="ECO:0000313" key="8">
    <source>
        <dbReference type="Proteomes" id="UP001221757"/>
    </source>
</evidence>
<dbReference type="Pfam" id="PF00082">
    <property type="entry name" value="Peptidase_S8"/>
    <property type="match status" value="1"/>
</dbReference>
<keyword evidence="2" id="KW-0645">Protease</keyword>
<evidence type="ECO:0000256" key="4">
    <source>
        <dbReference type="ARBA" id="ARBA00022825"/>
    </source>
</evidence>
<evidence type="ECO:0000256" key="3">
    <source>
        <dbReference type="ARBA" id="ARBA00022801"/>
    </source>
</evidence>
<organism evidence="7 8">
    <name type="scientific">Mycena rosella</name>
    <name type="common">Pink bonnet</name>
    <name type="synonym">Agaricus rosellus</name>
    <dbReference type="NCBI Taxonomy" id="1033263"/>
    <lineage>
        <taxon>Eukaryota</taxon>
        <taxon>Fungi</taxon>
        <taxon>Dikarya</taxon>
        <taxon>Basidiomycota</taxon>
        <taxon>Agaricomycotina</taxon>
        <taxon>Agaricomycetes</taxon>
        <taxon>Agaricomycetidae</taxon>
        <taxon>Agaricales</taxon>
        <taxon>Marasmiineae</taxon>
        <taxon>Mycenaceae</taxon>
        <taxon>Mycena</taxon>
    </lineage>
</organism>
<name>A0AAD7BSY4_MYCRO</name>
<dbReference type="AlphaFoldDB" id="A0AAD7BSY4"/>
<evidence type="ECO:0000259" key="6">
    <source>
        <dbReference type="Pfam" id="PF00082"/>
    </source>
</evidence>
<gene>
    <name evidence="7" type="ORF">B0H17DRAFT_1187806</name>
</gene>
<dbReference type="InterPro" id="IPR036852">
    <property type="entry name" value="Peptidase_S8/S53_dom_sf"/>
</dbReference>
<feature type="region of interest" description="Disordered" evidence="5">
    <location>
        <begin position="474"/>
        <end position="551"/>
    </location>
</feature>
<dbReference type="PANTHER" id="PTHR43806:SF13">
    <property type="entry name" value="SUBTILASE-TYPE PROTEINASE RRT12"/>
    <property type="match status" value="1"/>
</dbReference>